<dbReference type="InterPro" id="IPR031500">
    <property type="entry name" value="SNORC"/>
</dbReference>
<dbReference type="GeneTree" id="ENSGT00730000114072"/>
<dbReference type="PANTHER" id="PTHR28453:SF1">
    <property type="entry name" value="PROTEIN SNORC"/>
    <property type="match status" value="1"/>
</dbReference>
<proteinExistence type="predicted"/>
<dbReference type="GO" id="GO:0051216">
    <property type="term" value="P:cartilage development"/>
    <property type="evidence" value="ECO:0007669"/>
    <property type="project" value="InterPro"/>
</dbReference>
<evidence type="ECO:0000313" key="3">
    <source>
        <dbReference type="Ensembl" id="ENSHCOP00000019788.1"/>
    </source>
</evidence>
<feature type="compositionally biased region" description="Polar residues" evidence="1">
    <location>
        <begin position="9"/>
        <end position="30"/>
    </location>
</feature>
<feature type="transmembrane region" description="Helical" evidence="2">
    <location>
        <begin position="55"/>
        <end position="78"/>
    </location>
</feature>
<reference evidence="3" key="1">
    <citation type="submission" date="2025-08" db="UniProtKB">
        <authorList>
            <consortium name="Ensembl"/>
        </authorList>
    </citation>
    <scope>IDENTIFICATION</scope>
</reference>
<evidence type="ECO:0008006" key="5">
    <source>
        <dbReference type="Google" id="ProtNLM"/>
    </source>
</evidence>
<sequence>MKQSICAWVTSQHGSNDSTEGTRAKSSVEASQARRVNVEQGPASTYLDGVLGPGAITAIVIAVFLGASVLLALIVIMLRKFAAS</sequence>
<feature type="region of interest" description="Disordered" evidence="1">
    <location>
        <begin position="9"/>
        <end position="33"/>
    </location>
</feature>
<name>A0A3Q2YPU6_HIPCM</name>
<dbReference type="Proteomes" id="UP000264820">
    <property type="component" value="Unplaced"/>
</dbReference>
<dbReference type="PANTHER" id="PTHR28453">
    <property type="entry name" value="PROTEIN SNORC"/>
    <property type="match status" value="1"/>
</dbReference>
<keyword evidence="4" id="KW-1185">Reference proteome</keyword>
<evidence type="ECO:0000256" key="2">
    <source>
        <dbReference type="SAM" id="Phobius"/>
    </source>
</evidence>
<keyword evidence="2" id="KW-1133">Transmembrane helix</keyword>
<protein>
    <recommendedName>
        <fullName evidence="5">Secondary ossification center associated regulator of chondrocyte maturation</fullName>
    </recommendedName>
</protein>
<reference evidence="3" key="2">
    <citation type="submission" date="2025-09" db="UniProtKB">
        <authorList>
            <consortium name="Ensembl"/>
        </authorList>
    </citation>
    <scope>IDENTIFICATION</scope>
</reference>
<evidence type="ECO:0000256" key="1">
    <source>
        <dbReference type="SAM" id="MobiDB-lite"/>
    </source>
</evidence>
<organism evidence="3 4">
    <name type="scientific">Hippocampus comes</name>
    <name type="common">Tiger tail seahorse</name>
    <dbReference type="NCBI Taxonomy" id="109280"/>
    <lineage>
        <taxon>Eukaryota</taxon>
        <taxon>Metazoa</taxon>
        <taxon>Chordata</taxon>
        <taxon>Craniata</taxon>
        <taxon>Vertebrata</taxon>
        <taxon>Euteleostomi</taxon>
        <taxon>Actinopterygii</taxon>
        <taxon>Neopterygii</taxon>
        <taxon>Teleostei</taxon>
        <taxon>Neoteleostei</taxon>
        <taxon>Acanthomorphata</taxon>
        <taxon>Syngnathiaria</taxon>
        <taxon>Syngnathiformes</taxon>
        <taxon>Syngnathoidei</taxon>
        <taxon>Syngnathidae</taxon>
        <taxon>Hippocampus</taxon>
    </lineage>
</organism>
<evidence type="ECO:0000313" key="4">
    <source>
        <dbReference type="Proteomes" id="UP000264820"/>
    </source>
</evidence>
<dbReference type="Pfam" id="PF15756">
    <property type="entry name" value="DUF4690"/>
    <property type="match status" value="1"/>
</dbReference>
<dbReference type="AlphaFoldDB" id="A0A3Q2YPU6"/>
<keyword evidence="2" id="KW-0812">Transmembrane</keyword>
<accession>A0A3Q2YPU6</accession>
<keyword evidence="2" id="KW-0472">Membrane</keyword>
<dbReference type="Ensembl" id="ENSHCOT00000007842.1">
    <property type="protein sequence ID" value="ENSHCOP00000019788.1"/>
    <property type="gene ID" value="ENSHCOG00000000162.1"/>
</dbReference>